<dbReference type="HOGENOM" id="CLU_009583_0_3_7"/>
<dbReference type="Gene3D" id="3.40.50.2000">
    <property type="entry name" value="Glycogen Phosphorylase B"/>
    <property type="match status" value="2"/>
</dbReference>
<dbReference type="eggNOG" id="COG0438">
    <property type="taxonomic scope" value="Bacteria"/>
</dbReference>
<keyword evidence="2" id="KW-0808">Transferase</keyword>
<gene>
    <name evidence="2" type="ordered locus">Gmet_2004</name>
</gene>
<proteinExistence type="predicted"/>
<accession>Q39U41</accession>
<dbReference type="CAZy" id="GT4">
    <property type="family name" value="Glycosyltransferase Family 4"/>
</dbReference>
<organism evidence="2 3">
    <name type="scientific">Geobacter metallireducens (strain ATCC 53774 / DSM 7210 / GS-15)</name>
    <dbReference type="NCBI Taxonomy" id="269799"/>
    <lineage>
        <taxon>Bacteria</taxon>
        <taxon>Pseudomonadati</taxon>
        <taxon>Thermodesulfobacteriota</taxon>
        <taxon>Desulfuromonadia</taxon>
        <taxon>Geobacterales</taxon>
        <taxon>Geobacteraceae</taxon>
        <taxon>Geobacter</taxon>
    </lineage>
</organism>
<evidence type="ECO:0000259" key="1">
    <source>
        <dbReference type="Pfam" id="PF13439"/>
    </source>
</evidence>
<reference evidence="2 3" key="2">
    <citation type="journal article" date="2009" name="BMC Microbiol.">
        <title>The genome sequence of Geobacter metallireducens: features of metabolism, physiology and regulation common and dissimilar to Geobacter sulfurreducens.</title>
        <authorList>
            <person name="Aklujkar M."/>
            <person name="Krushkal J."/>
            <person name="DiBartolo G."/>
            <person name="Lapidus A."/>
            <person name="Land M.L."/>
            <person name="Lovley D.R."/>
        </authorList>
    </citation>
    <scope>NUCLEOTIDE SEQUENCE [LARGE SCALE GENOMIC DNA]</scope>
    <source>
        <strain evidence="3">ATCC 53774 / DSM 7210 / GS-15</strain>
    </source>
</reference>
<dbReference type="GO" id="GO:0016757">
    <property type="term" value="F:glycosyltransferase activity"/>
    <property type="evidence" value="ECO:0007669"/>
    <property type="project" value="UniProtKB-ARBA"/>
</dbReference>
<evidence type="ECO:0000313" key="2">
    <source>
        <dbReference type="EMBL" id="ABB32233.1"/>
    </source>
</evidence>
<dbReference type="AlphaFoldDB" id="Q39U41"/>
<protein>
    <submittedName>
        <fullName evidence="2">Glycosyltransferase, WbnK-like family</fullName>
    </submittedName>
</protein>
<dbReference type="Proteomes" id="UP000007073">
    <property type="component" value="Chromosome"/>
</dbReference>
<keyword evidence="3" id="KW-1185">Reference proteome</keyword>
<dbReference type="PANTHER" id="PTHR12526">
    <property type="entry name" value="GLYCOSYLTRANSFERASE"/>
    <property type="match status" value="1"/>
</dbReference>
<dbReference type="STRING" id="269799.Gmet_2004"/>
<dbReference type="Pfam" id="PF13692">
    <property type="entry name" value="Glyco_trans_1_4"/>
    <property type="match status" value="1"/>
</dbReference>
<dbReference type="InterPro" id="IPR028098">
    <property type="entry name" value="Glyco_trans_4-like_N"/>
</dbReference>
<evidence type="ECO:0000313" key="3">
    <source>
        <dbReference type="Proteomes" id="UP000007073"/>
    </source>
</evidence>
<dbReference type="Pfam" id="PF13439">
    <property type="entry name" value="Glyco_transf_4"/>
    <property type="match status" value="1"/>
</dbReference>
<reference evidence="2 3" key="1">
    <citation type="submission" date="2005-10" db="EMBL/GenBank/DDBJ databases">
        <title>Complete sequence of Geobacter metallireducens GS-15.</title>
        <authorList>
            <consortium name="US DOE Joint Genome Institute"/>
            <person name="Copeland A."/>
            <person name="Lucas S."/>
            <person name="Lapidus A."/>
            <person name="Barry K."/>
            <person name="Detter J.C."/>
            <person name="Glavina T."/>
            <person name="Hammon N."/>
            <person name="Israni S."/>
            <person name="Pitluck S."/>
            <person name="Di Bartolo G."/>
            <person name="Chain P."/>
            <person name="Schmutz J."/>
            <person name="Larimer F."/>
            <person name="Land M."/>
            <person name="Kyrpides N."/>
            <person name="Ivanova N."/>
            <person name="Richardson P."/>
        </authorList>
    </citation>
    <scope>NUCLEOTIDE SEQUENCE [LARGE SCALE GENOMIC DNA]</scope>
    <source>
        <strain evidence="3">ATCC 53774 / DSM 7210 / GS-15</strain>
    </source>
</reference>
<dbReference type="SUPFAM" id="SSF53756">
    <property type="entry name" value="UDP-Glycosyltransferase/glycogen phosphorylase"/>
    <property type="match status" value="1"/>
</dbReference>
<dbReference type="DNASU" id="3739876"/>
<dbReference type="EMBL" id="CP000148">
    <property type="protein sequence ID" value="ABB32233.1"/>
    <property type="molecule type" value="Genomic_DNA"/>
</dbReference>
<dbReference type="KEGG" id="gme:Gmet_2004"/>
<name>Q39U41_GEOMG</name>
<sequence>MRRRSRIPMGDASGQQKACDRPITVMYIIDTFLSPCGSPMQGGAEKQLGILASSLDPSRFRPLVVQLAPRGAVPLKDGKLGPARVFHFPTGKFYSPSGFGQMLRIARLAREERVDIIQTFFEKAEVMGWLARRLAGVPVWMTSRRDLGFKRKPVYDRIFRVSSRSCDGLVAVCQAAKDETVTREGFPAGKIEVIYNALEEGTLEGATSPLPSRSDLGLPAVGPLVGMVANMNFEIKGHRYFIEAADRVARKQSAVHFILVGDGALRADCERQARDLGLSERIHFLGKRGDVPAILAHLDVSVLCSTSEGLSNVIMESMAAGKPVVATCVGGNPELVQDGVTGLVVPPADSALLAAAVGALLDDPTRAQAMGTAARRVAEERFSVRAMVEAHEELYCRLWSGKN</sequence>
<feature type="domain" description="Glycosyltransferase subfamily 4-like N-terminal" evidence="1">
    <location>
        <begin position="42"/>
        <end position="197"/>
    </location>
</feature>